<comment type="caution">
    <text evidence="1">The sequence shown here is derived from an EMBL/GenBank/DDBJ whole genome shotgun (WGS) entry which is preliminary data.</text>
</comment>
<name>A0ABR4G9N0_9EURO</name>
<evidence type="ECO:0000313" key="2">
    <source>
        <dbReference type="Proteomes" id="UP001610563"/>
    </source>
</evidence>
<protein>
    <submittedName>
        <fullName evidence="1">Uncharacterized protein</fullName>
    </submittedName>
</protein>
<dbReference type="PANTHER" id="PTHR38115">
    <property type="entry name" value="LIPOCALIN-LIKE DOMAIN-CONTAINING PROTEIN"/>
    <property type="match status" value="1"/>
</dbReference>
<reference evidence="1 2" key="1">
    <citation type="submission" date="2024-07" db="EMBL/GenBank/DDBJ databases">
        <title>Section-level genome sequencing and comparative genomics of Aspergillus sections Usti and Cavernicolus.</title>
        <authorList>
            <consortium name="Lawrence Berkeley National Laboratory"/>
            <person name="Nybo J.L."/>
            <person name="Vesth T.C."/>
            <person name="Theobald S."/>
            <person name="Frisvad J.C."/>
            <person name="Larsen T.O."/>
            <person name="Kjaerboelling I."/>
            <person name="Rothschild-Mancinelli K."/>
            <person name="Lyhne E.K."/>
            <person name="Kogle M.E."/>
            <person name="Barry K."/>
            <person name="Clum A."/>
            <person name="Na H."/>
            <person name="Ledsgaard L."/>
            <person name="Lin J."/>
            <person name="Lipzen A."/>
            <person name="Kuo A."/>
            <person name="Riley R."/>
            <person name="Mondo S."/>
            <person name="Labutti K."/>
            <person name="Haridas S."/>
            <person name="Pangalinan J."/>
            <person name="Salamov A.A."/>
            <person name="Simmons B.A."/>
            <person name="Magnuson J.K."/>
            <person name="Chen J."/>
            <person name="Drula E."/>
            <person name="Henrissat B."/>
            <person name="Wiebenga A."/>
            <person name="Lubbers R.J."/>
            <person name="Gomes A.C."/>
            <person name="Makela M.R."/>
            <person name="Stajich J."/>
            <person name="Grigoriev I.V."/>
            <person name="Mortensen U.H."/>
            <person name="De Vries R.P."/>
            <person name="Baker S.E."/>
            <person name="Andersen M.R."/>
        </authorList>
    </citation>
    <scope>NUCLEOTIDE SEQUENCE [LARGE SCALE GENOMIC DNA]</scope>
    <source>
        <strain evidence="1 2">CBS 209.92</strain>
    </source>
</reference>
<sequence>MAHCKAPEQPMPIPTASMAHLKIQSPDPSSPASRPSMQDPNGTWLLEKHLSSNIPLLLKLQKIPFLIRHAITSSPVHLILTQYTETDAKGQAQTHLDLIQRTAGTLSLPVIEDKRVLDWVEREHEDIVFGKLLTRSVFVRGNVSDKGAVRPDLEVNVRVREGQEVIERFLRGEIDVDGGQTDGFLVEEEEGVETGADEGGKGLWVHTLEINEKSAWRAETVWGFEMVKGERYLTSRVVVANGKGKYQLGRMVFKFLSRED</sequence>
<accession>A0ABR4G9N0</accession>
<dbReference type="PANTHER" id="PTHR38115:SF1">
    <property type="entry name" value="LIPOCALIN-LIKE DOMAIN-CONTAINING PROTEIN"/>
    <property type="match status" value="1"/>
</dbReference>
<evidence type="ECO:0000313" key="1">
    <source>
        <dbReference type="EMBL" id="KAL2795727.1"/>
    </source>
</evidence>
<dbReference type="Proteomes" id="UP001610563">
    <property type="component" value="Unassembled WGS sequence"/>
</dbReference>
<gene>
    <name evidence="1" type="ORF">BJX66DRAFT_162448</name>
</gene>
<dbReference type="EMBL" id="JBFTWV010000032">
    <property type="protein sequence ID" value="KAL2795727.1"/>
    <property type="molecule type" value="Genomic_DNA"/>
</dbReference>
<organism evidence="1 2">
    <name type="scientific">Aspergillus keveii</name>
    <dbReference type="NCBI Taxonomy" id="714993"/>
    <lineage>
        <taxon>Eukaryota</taxon>
        <taxon>Fungi</taxon>
        <taxon>Dikarya</taxon>
        <taxon>Ascomycota</taxon>
        <taxon>Pezizomycotina</taxon>
        <taxon>Eurotiomycetes</taxon>
        <taxon>Eurotiomycetidae</taxon>
        <taxon>Eurotiales</taxon>
        <taxon>Aspergillaceae</taxon>
        <taxon>Aspergillus</taxon>
        <taxon>Aspergillus subgen. Nidulantes</taxon>
    </lineage>
</organism>
<proteinExistence type="predicted"/>
<keyword evidence="2" id="KW-1185">Reference proteome</keyword>
<dbReference type="InterPro" id="IPR053037">
    <property type="entry name" value="Pericyclase_pydY-like"/>
</dbReference>